<evidence type="ECO:0000256" key="3">
    <source>
        <dbReference type="ARBA" id="ARBA00023082"/>
    </source>
</evidence>
<accession>A0A1G7Q2Z1</accession>
<proteinExistence type="inferred from homology"/>
<dbReference type="AlphaFoldDB" id="A0A1G7Q2Z1"/>
<evidence type="ECO:0000313" key="8">
    <source>
        <dbReference type="EMBL" id="SDF92828.1"/>
    </source>
</evidence>
<dbReference type="InterPro" id="IPR013324">
    <property type="entry name" value="RNA_pol_sigma_r3/r4-like"/>
</dbReference>
<dbReference type="PANTHER" id="PTHR43133:SF46">
    <property type="entry name" value="RNA POLYMERASE SIGMA-70 FACTOR ECF SUBFAMILY"/>
    <property type="match status" value="1"/>
</dbReference>
<dbReference type="SUPFAM" id="SSF88659">
    <property type="entry name" value="Sigma3 and sigma4 domains of RNA polymerase sigma factors"/>
    <property type="match status" value="1"/>
</dbReference>
<feature type="transmembrane region" description="Helical" evidence="5">
    <location>
        <begin position="174"/>
        <end position="190"/>
    </location>
</feature>
<dbReference type="RefSeq" id="WP_090496999.1">
    <property type="nucleotide sequence ID" value="NZ_FNCH01000002.1"/>
</dbReference>
<dbReference type="InterPro" id="IPR014284">
    <property type="entry name" value="RNA_pol_sigma-70_dom"/>
</dbReference>
<dbReference type="NCBIfam" id="TIGR02937">
    <property type="entry name" value="sigma70-ECF"/>
    <property type="match status" value="1"/>
</dbReference>
<keyword evidence="5" id="KW-0472">Membrane</keyword>
<dbReference type="STRING" id="405671.SAMN05421827_102145"/>
<evidence type="ECO:0000259" key="7">
    <source>
        <dbReference type="Pfam" id="PF08281"/>
    </source>
</evidence>
<dbReference type="Gene3D" id="1.10.10.10">
    <property type="entry name" value="Winged helix-like DNA-binding domain superfamily/Winged helix DNA-binding domain"/>
    <property type="match status" value="1"/>
</dbReference>
<keyword evidence="2" id="KW-0805">Transcription regulation</keyword>
<evidence type="ECO:0000256" key="5">
    <source>
        <dbReference type="SAM" id="Phobius"/>
    </source>
</evidence>
<dbReference type="SUPFAM" id="SSF88946">
    <property type="entry name" value="Sigma2 domain of RNA polymerase sigma factors"/>
    <property type="match status" value="1"/>
</dbReference>
<dbReference type="GO" id="GO:0006352">
    <property type="term" value="P:DNA-templated transcription initiation"/>
    <property type="evidence" value="ECO:0007669"/>
    <property type="project" value="InterPro"/>
</dbReference>
<dbReference type="OrthoDB" id="659569at2"/>
<dbReference type="InterPro" id="IPR014327">
    <property type="entry name" value="RNA_pol_sigma70_bacteroid"/>
</dbReference>
<dbReference type="Pfam" id="PF04542">
    <property type="entry name" value="Sigma70_r2"/>
    <property type="match status" value="1"/>
</dbReference>
<dbReference type="InterPro" id="IPR007627">
    <property type="entry name" value="RNA_pol_sigma70_r2"/>
</dbReference>
<dbReference type="PANTHER" id="PTHR43133">
    <property type="entry name" value="RNA POLYMERASE ECF-TYPE SIGMA FACTO"/>
    <property type="match status" value="1"/>
</dbReference>
<evidence type="ECO:0000256" key="1">
    <source>
        <dbReference type="ARBA" id="ARBA00010641"/>
    </source>
</evidence>
<keyword evidence="9" id="KW-1185">Reference proteome</keyword>
<protein>
    <submittedName>
        <fullName evidence="8">RNA polymerase sigma-70 factor, ECF subfamily</fullName>
    </submittedName>
</protein>
<feature type="domain" description="RNA polymerase sigma factor 70 region 4 type 2" evidence="7">
    <location>
        <begin position="125"/>
        <end position="173"/>
    </location>
</feature>
<comment type="similarity">
    <text evidence="1">Belongs to the sigma-70 factor family. ECF subfamily.</text>
</comment>
<dbReference type="GO" id="GO:0016987">
    <property type="term" value="F:sigma factor activity"/>
    <property type="evidence" value="ECO:0007669"/>
    <property type="project" value="UniProtKB-KW"/>
</dbReference>
<dbReference type="NCBIfam" id="TIGR02985">
    <property type="entry name" value="Sig70_bacteroi1"/>
    <property type="match status" value="1"/>
</dbReference>
<dbReference type="GO" id="GO:0003677">
    <property type="term" value="F:DNA binding"/>
    <property type="evidence" value="ECO:0007669"/>
    <property type="project" value="InterPro"/>
</dbReference>
<evidence type="ECO:0000313" key="9">
    <source>
        <dbReference type="Proteomes" id="UP000199643"/>
    </source>
</evidence>
<dbReference type="InterPro" id="IPR013325">
    <property type="entry name" value="RNA_pol_sigma_r2"/>
</dbReference>
<evidence type="ECO:0000259" key="6">
    <source>
        <dbReference type="Pfam" id="PF04542"/>
    </source>
</evidence>
<gene>
    <name evidence="8" type="ORF">SAMN05421827_102145</name>
</gene>
<dbReference type="InterPro" id="IPR039425">
    <property type="entry name" value="RNA_pol_sigma-70-like"/>
</dbReference>
<keyword evidence="3" id="KW-0731">Sigma factor</keyword>
<evidence type="ECO:0000256" key="2">
    <source>
        <dbReference type="ARBA" id="ARBA00023015"/>
    </source>
</evidence>
<sequence>MTKYNAATDNQLLDLLKSGDRCAYAEFYQRYFDMLYVHARKRLKNTQEAEDVVQEIFVELWSGAQSINIHTSLSNYLITCTRNKILNLISRNGFQEKYKISLAVTEKFESQTDHLVRARQLSALIAKEIECLPPKMKRVFLMSRSEHLTYIEIAKDLNITEQSVRSHVKNALKVLRFRLGLFFYIVLFFIK</sequence>
<dbReference type="Pfam" id="PF08281">
    <property type="entry name" value="Sigma70_r4_2"/>
    <property type="match status" value="1"/>
</dbReference>
<evidence type="ECO:0000256" key="4">
    <source>
        <dbReference type="ARBA" id="ARBA00023163"/>
    </source>
</evidence>
<dbReference type="Proteomes" id="UP000199643">
    <property type="component" value="Unassembled WGS sequence"/>
</dbReference>
<dbReference type="InterPro" id="IPR013249">
    <property type="entry name" value="RNA_pol_sigma70_r4_t2"/>
</dbReference>
<feature type="domain" description="RNA polymerase sigma-70 region 2" evidence="6">
    <location>
        <begin position="27"/>
        <end position="93"/>
    </location>
</feature>
<keyword evidence="5" id="KW-0812">Transmembrane</keyword>
<dbReference type="InterPro" id="IPR036388">
    <property type="entry name" value="WH-like_DNA-bd_sf"/>
</dbReference>
<name>A0A1G7Q2Z1_9SPHI</name>
<dbReference type="Gene3D" id="1.10.1740.10">
    <property type="match status" value="1"/>
</dbReference>
<keyword evidence="4" id="KW-0804">Transcription</keyword>
<reference evidence="9" key="1">
    <citation type="submission" date="2016-10" db="EMBL/GenBank/DDBJ databases">
        <authorList>
            <person name="Varghese N."/>
            <person name="Submissions S."/>
        </authorList>
    </citation>
    <scope>NUCLEOTIDE SEQUENCE [LARGE SCALE GENOMIC DNA]</scope>
    <source>
        <strain evidence="9">DSM 17933</strain>
    </source>
</reference>
<dbReference type="CDD" id="cd06171">
    <property type="entry name" value="Sigma70_r4"/>
    <property type="match status" value="1"/>
</dbReference>
<dbReference type="EMBL" id="FNCH01000002">
    <property type="protein sequence ID" value="SDF92828.1"/>
    <property type="molecule type" value="Genomic_DNA"/>
</dbReference>
<keyword evidence="5" id="KW-1133">Transmembrane helix</keyword>
<organism evidence="8 9">
    <name type="scientific">Pedobacter terrae</name>
    <dbReference type="NCBI Taxonomy" id="405671"/>
    <lineage>
        <taxon>Bacteria</taxon>
        <taxon>Pseudomonadati</taxon>
        <taxon>Bacteroidota</taxon>
        <taxon>Sphingobacteriia</taxon>
        <taxon>Sphingobacteriales</taxon>
        <taxon>Sphingobacteriaceae</taxon>
        <taxon>Pedobacter</taxon>
    </lineage>
</organism>